<evidence type="ECO:0000256" key="1">
    <source>
        <dbReference type="SAM" id="Phobius"/>
    </source>
</evidence>
<dbReference type="EMBL" id="SDHZ01000001">
    <property type="protein sequence ID" value="RXK87124.1"/>
    <property type="molecule type" value="Genomic_DNA"/>
</dbReference>
<keyword evidence="1" id="KW-1133">Transmembrane helix</keyword>
<dbReference type="RefSeq" id="WP_129002874.1">
    <property type="nucleotide sequence ID" value="NZ_SDHZ01000001.1"/>
</dbReference>
<keyword evidence="3" id="KW-1185">Reference proteome</keyword>
<name>A0A4Q1DC84_9BACT</name>
<accession>A0A4Q1DC84</accession>
<feature type="transmembrane region" description="Helical" evidence="1">
    <location>
        <begin position="75"/>
        <end position="95"/>
    </location>
</feature>
<comment type="caution">
    <text evidence="2">The sequence shown here is derived from an EMBL/GenBank/DDBJ whole genome shotgun (WGS) entry which is preliminary data.</text>
</comment>
<keyword evidence="1" id="KW-0812">Transmembrane</keyword>
<protein>
    <submittedName>
        <fullName evidence="2">Uncharacterized protein</fullName>
    </submittedName>
</protein>
<evidence type="ECO:0000313" key="3">
    <source>
        <dbReference type="Proteomes" id="UP000290545"/>
    </source>
</evidence>
<keyword evidence="1" id="KW-0472">Membrane</keyword>
<dbReference type="Proteomes" id="UP000290545">
    <property type="component" value="Unassembled WGS sequence"/>
</dbReference>
<feature type="transmembrane region" description="Helical" evidence="1">
    <location>
        <begin position="28"/>
        <end position="46"/>
    </location>
</feature>
<reference evidence="2 3" key="1">
    <citation type="submission" date="2019-01" db="EMBL/GenBank/DDBJ databases">
        <title>Filimonas sp. strain TTM-71.</title>
        <authorList>
            <person name="Chen W.-M."/>
        </authorList>
    </citation>
    <scope>NUCLEOTIDE SEQUENCE [LARGE SCALE GENOMIC DNA]</scope>
    <source>
        <strain evidence="2 3">TTM-71</strain>
    </source>
</reference>
<evidence type="ECO:0000313" key="2">
    <source>
        <dbReference type="EMBL" id="RXK87124.1"/>
    </source>
</evidence>
<sequence>MKKYALLTIAGISLLVIGIVSTVLVFKTVFALAGSALCVVGGTVLLNKAKKIYASFHVSSADEQAAMRARQQKGAMIAAIVFLLVAIAIIAFNMYKH</sequence>
<gene>
    <name evidence="2" type="ORF">ESB13_10180</name>
</gene>
<dbReference type="AlphaFoldDB" id="A0A4Q1DC84"/>
<organism evidence="2 3">
    <name type="scientific">Filimonas effusa</name>
    <dbReference type="NCBI Taxonomy" id="2508721"/>
    <lineage>
        <taxon>Bacteria</taxon>
        <taxon>Pseudomonadati</taxon>
        <taxon>Bacteroidota</taxon>
        <taxon>Chitinophagia</taxon>
        <taxon>Chitinophagales</taxon>
        <taxon>Chitinophagaceae</taxon>
        <taxon>Filimonas</taxon>
    </lineage>
</organism>
<proteinExistence type="predicted"/>